<comment type="caution">
    <text evidence="1">The sequence shown here is derived from an EMBL/GenBank/DDBJ whole genome shotgun (WGS) entry which is preliminary data.</text>
</comment>
<dbReference type="Proteomes" id="UP001161390">
    <property type="component" value="Unassembled WGS sequence"/>
</dbReference>
<organism evidence="1 2">
    <name type="scientific">Algimonas porphyrae</name>
    <dbReference type="NCBI Taxonomy" id="1128113"/>
    <lineage>
        <taxon>Bacteria</taxon>
        <taxon>Pseudomonadati</taxon>
        <taxon>Pseudomonadota</taxon>
        <taxon>Alphaproteobacteria</taxon>
        <taxon>Maricaulales</taxon>
        <taxon>Robiginitomaculaceae</taxon>
        <taxon>Algimonas</taxon>
    </lineage>
</organism>
<keyword evidence="2" id="KW-1185">Reference proteome</keyword>
<dbReference type="EMBL" id="BSNJ01000003">
    <property type="protein sequence ID" value="GLQ20483.1"/>
    <property type="molecule type" value="Genomic_DNA"/>
</dbReference>
<proteinExistence type="predicted"/>
<name>A0ABQ5V112_9PROT</name>
<sequence>MKFHSENQKRRTRRIARMMLQGMTDVQMADVEGCRRETVRFCRHTFISQEDGASQEKRKHSAHAFLERLEAELEKPEIKARKSRTCQRYNTRTRRYCGKPTLSNYCEPCDATLREPVACVSGVERMTML</sequence>
<reference evidence="1" key="2">
    <citation type="submission" date="2023-01" db="EMBL/GenBank/DDBJ databases">
        <title>Draft genome sequence of Algimonas porphyrae strain NBRC 108216.</title>
        <authorList>
            <person name="Sun Q."/>
            <person name="Mori K."/>
        </authorList>
    </citation>
    <scope>NUCLEOTIDE SEQUENCE</scope>
    <source>
        <strain evidence="1">NBRC 108216</strain>
    </source>
</reference>
<accession>A0ABQ5V112</accession>
<evidence type="ECO:0000313" key="1">
    <source>
        <dbReference type="EMBL" id="GLQ20483.1"/>
    </source>
</evidence>
<evidence type="ECO:0008006" key="3">
    <source>
        <dbReference type="Google" id="ProtNLM"/>
    </source>
</evidence>
<protein>
    <recommendedName>
        <fullName evidence="3">Helix-turn-helix domain-containing protein</fullName>
    </recommendedName>
</protein>
<dbReference type="RefSeq" id="WP_284371132.1">
    <property type="nucleotide sequence ID" value="NZ_BSNJ01000003.1"/>
</dbReference>
<gene>
    <name evidence="1" type="ORF">GCM10007854_14380</name>
</gene>
<evidence type="ECO:0000313" key="2">
    <source>
        <dbReference type="Proteomes" id="UP001161390"/>
    </source>
</evidence>
<reference evidence="1" key="1">
    <citation type="journal article" date="2014" name="Int. J. Syst. Evol. Microbiol.">
        <title>Complete genome of a new Firmicutes species belonging to the dominant human colonic microbiota ('Ruminococcus bicirculans') reveals two chromosomes and a selective capacity to utilize plant glucans.</title>
        <authorList>
            <consortium name="NISC Comparative Sequencing Program"/>
            <person name="Wegmann U."/>
            <person name="Louis P."/>
            <person name="Goesmann A."/>
            <person name="Henrissat B."/>
            <person name="Duncan S.H."/>
            <person name="Flint H.J."/>
        </authorList>
    </citation>
    <scope>NUCLEOTIDE SEQUENCE</scope>
    <source>
        <strain evidence="1">NBRC 108216</strain>
    </source>
</reference>